<evidence type="ECO:0000256" key="3">
    <source>
        <dbReference type="ARBA" id="ARBA00022475"/>
    </source>
</evidence>
<feature type="domain" description="ABC transmembrane type-1" evidence="9">
    <location>
        <begin position="68"/>
        <end position="262"/>
    </location>
</feature>
<reference evidence="10 11" key="1">
    <citation type="submission" date="2018-05" db="EMBL/GenBank/DDBJ databases">
        <title>Genomic Encyclopedia of Type Strains, Phase IV (KMG-IV): sequencing the most valuable type-strain genomes for metagenomic binning, comparative biology and taxonomic classification.</title>
        <authorList>
            <person name="Goeker M."/>
        </authorList>
    </citation>
    <scope>NUCLEOTIDE SEQUENCE [LARGE SCALE GENOMIC DNA]</scope>
    <source>
        <strain evidence="10 11">DSM 6462</strain>
    </source>
</reference>
<feature type="transmembrane region" description="Helical" evidence="8">
    <location>
        <begin position="244"/>
        <end position="266"/>
    </location>
</feature>
<dbReference type="InterPro" id="IPR000515">
    <property type="entry name" value="MetI-like"/>
</dbReference>
<evidence type="ECO:0000256" key="1">
    <source>
        <dbReference type="ARBA" id="ARBA00004429"/>
    </source>
</evidence>
<keyword evidence="7 8" id="KW-0472">Membrane</keyword>
<dbReference type="CDD" id="cd06261">
    <property type="entry name" value="TM_PBP2"/>
    <property type="match status" value="1"/>
</dbReference>
<keyword evidence="3" id="KW-1003">Cell membrane</keyword>
<evidence type="ECO:0000256" key="2">
    <source>
        <dbReference type="ARBA" id="ARBA00022448"/>
    </source>
</evidence>
<dbReference type="InterPro" id="IPR035906">
    <property type="entry name" value="MetI-like_sf"/>
</dbReference>
<dbReference type="SUPFAM" id="SSF161098">
    <property type="entry name" value="MetI-like"/>
    <property type="match status" value="1"/>
</dbReference>
<keyword evidence="5 8" id="KW-0812">Transmembrane</keyword>
<gene>
    <name evidence="10" type="ORF">C7450_10640</name>
</gene>
<dbReference type="PANTHER" id="PTHR43357:SF4">
    <property type="entry name" value="INNER MEMBRANE ABC TRANSPORTER PERMEASE PROTEIN YDCV"/>
    <property type="match status" value="1"/>
</dbReference>
<evidence type="ECO:0000313" key="11">
    <source>
        <dbReference type="Proteomes" id="UP000248021"/>
    </source>
</evidence>
<dbReference type="Proteomes" id="UP000248021">
    <property type="component" value="Unassembled WGS sequence"/>
</dbReference>
<evidence type="ECO:0000256" key="4">
    <source>
        <dbReference type="ARBA" id="ARBA00022519"/>
    </source>
</evidence>
<feature type="transmembrane region" description="Helical" evidence="8">
    <location>
        <begin position="12"/>
        <end position="37"/>
    </location>
</feature>
<keyword evidence="2 8" id="KW-0813">Transport</keyword>
<dbReference type="PANTHER" id="PTHR43357">
    <property type="entry name" value="INNER MEMBRANE ABC TRANSPORTER PERMEASE PROTEIN YDCV"/>
    <property type="match status" value="1"/>
</dbReference>
<dbReference type="RefSeq" id="WP_146227341.1">
    <property type="nucleotide sequence ID" value="NZ_JAHBRY010000001.1"/>
</dbReference>
<feature type="transmembrane region" description="Helical" evidence="8">
    <location>
        <begin position="147"/>
        <end position="165"/>
    </location>
</feature>
<dbReference type="GO" id="GO:0005886">
    <property type="term" value="C:plasma membrane"/>
    <property type="evidence" value="ECO:0007669"/>
    <property type="project" value="UniProtKB-SubCell"/>
</dbReference>
<accession>A0A2V3U5U5</accession>
<evidence type="ECO:0000256" key="5">
    <source>
        <dbReference type="ARBA" id="ARBA00022692"/>
    </source>
</evidence>
<evidence type="ECO:0000256" key="7">
    <source>
        <dbReference type="ARBA" id="ARBA00023136"/>
    </source>
</evidence>
<dbReference type="EMBL" id="QJJK01000006">
    <property type="protein sequence ID" value="PXW57868.1"/>
    <property type="molecule type" value="Genomic_DNA"/>
</dbReference>
<evidence type="ECO:0000259" key="9">
    <source>
        <dbReference type="PROSITE" id="PS50928"/>
    </source>
</evidence>
<comment type="similarity">
    <text evidence="8">Belongs to the binding-protein-dependent transport system permease family.</text>
</comment>
<protein>
    <submittedName>
        <fullName evidence="10">Putative spermidine/putrescine transport system permease protein</fullName>
    </submittedName>
</protein>
<comment type="caution">
    <text evidence="10">The sequence shown here is derived from an EMBL/GenBank/DDBJ whole genome shotgun (WGS) entry which is preliminary data.</text>
</comment>
<dbReference type="Gene3D" id="1.10.3720.10">
    <property type="entry name" value="MetI-like"/>
    <property type="match status" value="1"/>
</dbReference>
<evidence type="ECO:0000256" key="6">
    <source>
        <dbReference type="ARBA" id="ARBA00022989"/>
    </source>
</evidence>
<feature type="transmembrane region" description="Helical" evidence="8">
    <location>
        <begin position="105"/>
        <end position="127"/>
    </location>
</feature>
<dbReference type="OrthoDB" id="9815533at2"/>
<keyword evidence="11" id="KW-1185">Reference proteome</keyword>
<sequence>METTRRGRYGNAVLVMATVPGFALLLVPLLLIVWMSFFSDPILAFPPSGYSIEWYGNALAQKPFVDGFFLSLQVAVAATFLALVIGAPACIIAARQAPVHRAATVAFLTSPLIIPSVALGTAIYLVLVEFEVVSGVRLSGNSIGLTLAHTLIALPWIVRLLTAALGGFDKHLEEAAISLGAHPVRAFLSVTLPALRPAIVAGALFGFVTSFGNLEMSLFLVSPGSVTLPIATLQYLMSRLDPTVAAAAVLQVVIILAAVLATNRFVRLSKVMV</sequence>
<evidence type="ECO:0000256" key="8">
    <source>
        <dbReference type="RuleBase" id="RU363032"/>
    </source>
</evidence>
<organism evidence="10 11">
    <name type="scientific">Chelatococcus asaccharovorans</name>
    <dbReference type="NCBI Taxonomy" id="28210"/>
    <lineage>
        <taxon>Bacteria</taxon>
        <taxon>Pseudomonadati</taxon>
        <taxon>Pseudomonadota</taxon>
        <taxon>Alphaproteobacteria</taxon>
        <taxon>Hyphomicrobiales</taxon>
        <taxon>Chelatococcaceae</taxon>
        <taxon>Chelatococcus</taxon>
    </lineage>
</organism>
<keyword evidence="4" id="KW-0997">Cell inner membrane</keyword>
<dbReference type="PROSITE" id="PS50928">
    <property type="entry name" value="ABC_TM1"/>
    <property type="match status" value="1"/>
</dbReference>
<feature type="transmembrane region" description="Helical" evidence="8">
    <location>
        <begin position="68"/>
        <end position="93"/>
    </location>
</feature>
<keyword evidence="6 8" id="KW-1133">Transmembrane helix</keyword>
<dbReference type="AlphaFoldDB" id="A0A2V3U5U5"/>
<evidence type="ECO:0000313" key="10">
    <source>
        <dbReference type="EMBL" id="PXW57868.1"/>
    </source>
</evidence>
<feature type="transmembrane region" description="Helical" evidence="8">
    <location>
        <begin position="186"/>
        <end position="211"/>
    </location>
</feature>
<dbReference type="GO" id="GO:0055085">
    <property type="term" value="P:transmembrane transport"/>
    <property type="evidence" value="ECO:0007669"/>
    <property type="project" value="InterPro"/>
</dbReference>
<proteinExistence type="inferred from homology"/>
<comment type="subcellular location">
    <subcellularLocation>
        <location evidence="1">Cell inner membrane</location>
        <topology evidence="1">Multi-pass membrane protein</topology>
    </subcellularLocation>
    <subcellularLocation>
        <location evidence="8">Cell membrane</location>
        <topology evidence="8">Multi-pass membrane protein</topology>
    </subcellularLocation>
</comment>
<name>A0A2V3U5U5_9HYPH</name>
<dbReference type="Pfam" id="PF00528">
    <property type="entry name" value="BPD_transp_1"/>
    <property type="match status" value="1"/>
</dbReference>